<dbReference type="EMBL" id="GEZM01047419">
    <property type="protein sequence ID" value="JAV76846.1"/>
    <property type="molecule type" value="Transcribed_RNA"/>
</dbReference>
<organism evidence="1">
    <name type="scientific">Photinus pyralis</name>
    <name type="common">Common eastern firefly</name>
    <name type="synonym">Lampyris pyralis</name>
    <dbReference type="NCBI Taxonomy" id="7054"/>
    <lineage>
        <taxon>Eukaryota</taxon>
        <taxon>Metazoa</taxon>
        <taxon>Ecdysozoa</taxon>
        <taxon>Arthropoda</taxon>
        <taxon>Hexapoda</taxon>
        <taxon>Insecta</taxon>
        <taxon>Pterygota</taxon>
        <taxon>Neoptera</taxon>
        <taxon>Endopterygota</taxon>
        <taxon>Coleoptera</taxon>
        <taxon>Polyphaga</taxon>
        <taxon>Elateriformia</taxon>
        <taxon>Elateroidea</taxon>
        <taxon>Lampyridae</taxon>
        <taxon>Lampyrinae</taxon>
        <taxon>Photinus</taxon>
    </lineage>
</organism>
<protein>
    <submittedName>
        <fullName evidence="1">Uncharacterized protein</fullName>
    </submittedName>
</protein>
<proteinExistence type="predicted"/>
<evidence type="ECO:0000313" key="1">
    <source>
        <dbReference type="EMBL" id="JAV76846.1"/>
    </source>
</evidence>
<sequence length="125" mass="14472">MEITLDPCHAIKCYVKLQNTAKETFDLLTQASLTSDHLNFPKTDLNRIVSEYLRAKFVLSDAQKQQCAMIWLNSERRSQISLTTSSQYISHGSLNKIRGRKCSRIRSITRPRHPVRIKKARISLR</sequence>
<name>A0A1Y1LYU0_PHOPY</name>
<dbReference type="AlphaFoldDB" id="A0A1Y1LYU0"/>
<accession>A0A1Y1LYU0</accession>
<reference evidence="1" key="1">
    <citation type="journal article" date="2016" name="Sci. Rep.">
        <title>Molecular characterization of firefly nuptial gifts: a multi-omics approach sheds light on postcopulatory sexual selection.</title>
        <authorList>
            <person name="Al-Wathiqui N."/>
            <person name="Fallon T.R."/>
            <person name="South A."/>
            <person name="Weng J.K."/>
            <person name="Lewis S.M."/>
        </authorList>
    </citation>
    <scope>NUCLEOTIDE SEQUENCE</scope>
</reference>